<dbReference type="InterPro" id="IPR057989">
    <property type="entry name" value="TPR_RPAP1/MINIYO-like"/>
</dbReference>
<organism>
    <name type="scientific">Culex quinquefasciatus</name>
    <name type="common">Southern house mosquito</name>
    <name type="synonym">Culex pungens</name>
    <dbReference type="NCBI Taxonomy" id="7176"/>
    <lineage>
        <taxon>Eukaryota</taxon>
        <taxon>Metazoa</taxon>
        <taxon>Ecdysozoa</taxon>
        <taxon>Arthropoda</taxon>
        <taxon>Hexapoda</taxon>
        <taxon>Insecta</taxon>
        <taxon>Pterygota</taxon>
        <taxon>Neoptera</taxon>
        <taxon>Endopterygota</taxon>
        <taxon>Diptera</taxon>
        <taxon>Nematocera</taxon>
        <taxon>Culicoidea</taxon>
        <taxon>Culicidae</taxon>
        <taxon>Culicinae</taxon>
        <taxon>Culicini</taxon>
        <taxon>Culex</taxon>
        <taxon>Culex</taxon>
    </lineage>
</organism>
<gene>
    <name evidence="3" type="primary">6031906</name>
    <name evidence="2" type="ORF">CpipJ_CPIJ000789</name>
</gene>
<dbReference type="AlphaFoldDB" id="B0W1L1"/>
<reference evidence="2" key="1">
    <citation type="submission" date="2007-03" db="EMBL/GenBank/DDBJ databases">
        <title>Annotation of Culex pipiens quinquefasciatus.</title>
        <authorList>
            <consortium name="The Broad Institute Genome Sequencing Platform"/>
            <person name="Atkinson P.W."/>
            <person name="Hemingway J."/>
            <person name="Christensen B.M."/>
            <person name="Higgs S."/>
            <person name="Kodira C."/>
            <person name="Hannick L."/>
            <person name="Megy K."/>
            <person name="O'Leary S."/>
            <person name="Pearson M."/>
            <person name="Haas B.J."/>
            <person name="Mauceli E."/>
            <person name="Wortman J.R."/>
            <person name="Lee N.H."/>
            <person name="Guigo R."/>
            <person name="Stanke M."/>
            <person name="Alvarado L."/>
            <person name="Amedeo P."/>
            <person name="Antoine C.H."/>
            <person name="Arensburger P."/>
            <person name="Bidwell S.L."/>
            <person name="Crawford M."/>
            <person name="Camaro F."/>
            <person name="Devon K."/>
            <person name="Engels R."/>
            <person name="Hammond M."/>
            <person name="Howarth C."/>
            <person name="Koehrsen M."/>
            <person name="Lawson D."/>
            <person name="Montgomery P."/>
            <person name="Nene V."/>
            <person name="Nusbaum C."/>
            <person name="Puiu D."/>
            <person name="Romero-Severson J."/>
            <person name="Severson D.W."/>
            <person name="Shumway M."/>
            <person name="Sisk P."/>
            <person name="Stolte C."/>
            <person name="Zeng Q."/>
            <person name="Eisenstadt E."/>
            <person name="Fraser-Liggett C."/>
            <person name="Strausberg R."/>
            <person name="Galagan J."/>
            <person name="Birren B."/>
            <person name="Collins F.H."/>
        </authorList>
    </citation>
    <scope>NUCLEOTIDE SEQUENCE [LARGE SCALE GENOMIC DNA]</scope>
    <source>
        <strain evidence="2">JHB</strain>
    </source>
</reference>
<name>B0W1L1_CULQU</name>
<dbReference type="GO" id="GO:0006366">
    <property type="term" value="P:transcription by RNA polymerase II"/>
    <property type="evidence" value="ECO:0007669"/>
    <property type="project" value="InterPro"/>
</dbReference>
<proteinExistence type="predicted"/>
<protein>
    <recommendedName>
        <fullName evidence="1">RPAP1/MINIYO-like TPR repeats domain-containing protein</fullName>
    </recommendedName>
</protein>
<keyword evidence="4" id="KW-1185">Reference proteome</keyword>
<dbReference type="KEGG" id="cqu:CpipJ_CPIJ000789"/>
<evidence type="ECO:0000313" key="4">
    <source>
        <dbReference type="Proteomes" id="UP000002320"/>
    </source>
</evidence>
<dbReference type="VEuPathDB" id="VectorBase:CPIJ000789"/>
<dbReference type="Proteomes" id="UP000002320">
    <property type="component" value="Unassembled WGS sequence"/>
</dbReference>
<evidence type="ECO:0000313" key="3">
    <source>
        <dbReference type="EnsemblMetazoa" id="CPIJ000789-PA"/>
    </source>
</evidence>
<dbReference type="HOGENOM" id="CLU_903864_0_0_1"/>
<dbReference type="EnsemblMetazoa" id="CPIJ000789-RA">
    <property type="protein sequence ID" value="CPIJ000789-PA"/>
    <property type="gene ID" value="CPIJ000789"/>
</dbReference>
<dbReference type="PANTHER" id="PTHR21483:SF18">
    <property type="entry name" value="RNA POLYMERASE II-ASSOCIATED PROTEIN 1"/>
    <property type="match status" value="1"/>
</dbReference>
<dbReference type="STRING" id="7176.B0W1L1"/>
<dbReference type="OrthoDB" id="348201at2759"/>
<sequence>MSWVIQGLPGVMICGATAVTSKRSTGLSTTPSRNTFTIGSAWRTPLLPTTWPYSPLYLLLEQLEQGLPKPGENQVAEEVLIPLTLKFSELAEANSVRFVTATQKLMYLMVAFLGPDSRFLEPDLSALVTRRIDGLRRDAAQFDFDTRLEERKSFHGLYQLLLDVFQSSSYGHAPFSALVMAPLAQQYDIQWRNLVWSEHVAVLRFITCSEQQTRISLNGSIAENPEDAANVFADFFSSVYEVDAPSVWTDFLNDLPTYDIYFPQPEFSQTNPRSVLVGSHLPSSNGMSVHLAKPVSAIYNRSLSEDLS</sequence>
<dbReference type="eggNOG" id="KOG4732">
    <property type="taxonomic scope" value="Eukaryota"/>
</dbReference>
<dbReference type="PANTHER" id="PTHR21483">
    <property type="entry name" value="RNA POLYMERASE II-ASSOCIATED PROTEIN 1"/>
    <property type="match status" value="1"/>
</dbReference>
<dbReference type="InterPro" id="IPR039913">
    <property type="entry name" value="RPAP1/Rba50"/>
</dbReference>
<accession>B0W1L1</accession>
<evidence type="ECO:0000313" key="2">
    <source>
        <dbReference type="EMBL" id="EDS25809.1"/>
    </source>
</evidence>
<dbReference type="InParanoid" id="B0W1L1"/>
<dbReference type="Pfam" id="PF25766">
    <property type="entry name" value="TPR_RPAP1"/>
    <property type="match status" value="1"/>
</dbReference>
<feature type="domain" description="RPAP1/MINIYO-like TPR repeats" evidence="1">
    <location>
        <begin position="52"/>
        <end position="239"/>
    </location>
</feature>
<dbReference type="EMBL" id="DS231822">
    <property type="protein sequence ID" value="EDS25809.1"/>
    <property type="molecule type" value="Genomic_DNA"/>
</dbReference>
<dbReference type="VEuPathDB" id="VectorBase:CQUJHB017816"/>
<reference evidence="3" key="2">
    <citation type="submission" date="2021-02" db="UniProtKB">
        <authorList>
            <consortium name="EnsemblMetazoa"/>
        </authorList>
    </citation>
    <scope>IDENTIFICATION</scope>
    <source>
        <strain evidence="3">JHB</strain>
    </source>
</reference>
<evidence type="ECO:0000259" key="1">
    <source>
        <dbReference type="Pfam" id="PF25766"/>
    </source>
</evidence>